<dbReference type="AlphaFoldDB" id="A0A0C9VXH4"/>
<organism evidence="1 2">
    <name type="scientific">Sphaerobolus stellatus (strain SS14)</name>
    <dbReference type="NCBI Taxonomy" id="990650"/>
    <lineage>
        <taxon>Eukaryota</taxon>
        <taxon>Fungi</taxon>
        <taxon>Dikarya</taxon>
        <taxon>Basidiomycota</taxon>
        <taxon>Agaricomycotina</taxon>
        <taxon>Agaricomycetes</taxon>
        <taxon>Phallomycetidae</taxon>
        <taxon>Geastrales</taxon>
        <taxon>Sphaerobolaceae</taxon>
        <taxon>Sphaerobolus</taxon>
    </lineage>
</organism>
<protein>
    <recommendedName>
        <fullName evidence="3">Integrase zinc-binding domain-containing protein</fullName>
    </recommendedName>
</protein>
<name>A0A0C9VXH4_SPHS4</name>
<evidence type="ECO:0000313" key="2">
    <source>
        <dbReference type="Proteomes" id="UP000054279"/>
    </source>
</evidence>
<feature type="non-terminal residue" evidence="1">
    <location>
        <position position="122"/>
    </location>
</feature>
<gene>
    <name evidence="1" type="ORF">M422DRAFT_81064</name>
</gene>
<evidence type="ECO:0008006" key="3">
    <source>
        <dbReference type="Google" id="ProtNLM"/>
    </source>
</evidence>
<reference evidence="1 2" key="1">
    <citation type="submission" date="2014-06" db="EMBL/GenBank/DDBJ databases">
        <title>Evolutionary Origins and Diversification of the Mycorrhizal Mutualists.</title>
        <authorList>
            <consortium name="DOE Joint Genome Institute"/>
            <consortium name="Mycorrhizal Genomics Consortium"/>
            <person name="Kohler A."/>
            <person name="Kuo A."/>
            <person name="Nagy L.G."/>
            <person name="Floudas D."/>
            <person name="Copeland A."/>
            <person name="Barry K.W."/>
            <person name="Cichocki N."/>
            <person name="Veneault-Fourrey C."/>
            <person name="LaButti K."/>
            <person name="Lindquist E.A."/>
            <person name="Lipzen A."/>
            <person name="Lundell T."/>
            <person name="Morin E."/>
            <person name="Murat C."/>
            <person name="Riley R."/>
            <person name="Ohm R."/>
            <person name="Sun H."/>
            <person name="Tunlid A."/>
            <person name="Henrissat B."/>
            <person name="Grigoriev I.V."/>
            <person name="Hibbett D.S."/>
            <person name="Martin F."/>
        </authorList>
    </citation>
    <scope>NUCLEOTIDE SEQUENCE [LARGE SCALE GENOMIC DNA]</scope>
    <source>
        <strain evidence="1 2">SS14</strain>
    </source>
</reference>
<feature type="non-terminal residue" evidence="1">
    <location>
        <position position="1"/>
    </location>
</feature>
<accession>A0A0C9VXH4</accession>
<dbReference type="Proteomes" id="UP000054279">
    <property type="component" value="Unassembled WGS sequence"/>
</dbReference>
<sequence length="122" mass="14391">GDGSEWSVTPDWEEREGLRNDVFGVEEDKESTALHQRFKEDPWYLEIMDYLMGNMQSLSRFWLENGKLWKASTKATDRSAKVECIPCEEGLQQARTAHENNGHFAWDHTRLHLQDNYFWPTL</sequence>
<evidence type="ECO:0000313" key="1">
    <source>
        <dbReference type="EMBL" id="KIJ43136.1"/>
    </source>
</evidence>
<dbReference type="HOGENOM" id="CLU_132418_0_0_1"/>
<dbReference type="Gene3D" id="1.10.340.70">
    <property type="match status" value="1"/>
</dbReference>
<keyword evidence="2" id="KW-1185">Reference proteome</keyword>
<dbReference type="OrthoDB" id="3234307at2759"/>
<proteinExistence type="predicted"/>
<dbReference type="EMBL" id="KN837125">
    <property type="protein sequence ID" value="KIJ43136.1"/>
    <property type="molecule type" value="Genomic_DNA"/>
</dbReference>